<evidence type="ECO:0000256" key="8">
    <source>
        <dbReference type="ARBA" id="ARBA00023242"/>
    </source>
</evidence>
<dbReference type="GO" id="GO:0005737">
    <property type="term" value="C:cytoplasm"/>
    <property type="evidence" value="ECO:0007669"/>
    <property type="project" value="UniProtKB-SubCell"/>
</dbReference>
<organism evidence="11 12">
    <name type="scientific">Dermatophagoides pteronyssinus</name>
    <name type="common">European house dust mite</name>
    <dbReference type="NCBI Taxonomy" id="6956"/>
    <lineage>
        <taxon>Eukaryota</taxon>
        <taxon>Metazoa</taxon>
        <taxon>Ecdysozoa</taxon>
        <taxon>Arthropoda</taxon>
        <taxon>Chelicerata</taxon>
        <taxon>Arachnida</taxon>
        <taxon>Acari</taxon>
        <taxon>Acariformes</taxon>
        <taxon>Sarcoptiformes</taxon>
        <taxon>Astigmata</taxon>
        <taxon>Psoroptidia</taxon>
        <taxon>Analgoidea</taxon>
        <taxon>Pyroglyphidae</taxon>
        <taxon>Dermatophagoidinae</taxon>
        <taxon>Dermatophagoides</taxon>
    </lineage>
</organism>
<dbReference type="Pfam" id="PF25574">
    <property type="entry name" value="TPR_IMB1"/>
    <property type="match status" value="1"/>
</dbReference>
<dbReference type="FunCoup" id="A0A6P6YBQ1">
    <property type="interactions" value="2026"/>
</dbReference>
<dbReference type="InterPro" id="IPR041389">
    <property type="entry name" value="Importin_rep_6"/>
</dbReference>
<dbReference type="Pfam" id="PF25780">
    <property type="entry name" value="TPR_IPO5"/>
    <property type="match status" value="1"/>
</dbReference>
<dbReference type="AlphaFoldDB" id="A0A6P6YBQ1"/>
<dbReference type="InterPro" id="IPR058584">
    <property type="entry name" value="IMB1_TNPO1-like_TPR"/>
</dbReference>
<evidence type="ECO:0000259" key="10">
    <source>
        <dbReference type="Pfam" id="PF25780"/>
    </source>
</evidence>
<evidence type="ECO:0000256" key="6">
    <source>
        <dbReference type="ARBA" id="ARBA00022927"/>
    </source>
</evidence>
<evidence type="ECO:0000256" key="3">
    <source>
        <dbReference type="ARBA" id="ARBA00022448"/>
    </source>
</evidence>
<keyword evidence="11" id="KW-1185">Reference proteome</keyword>
<proteinExistence type="predicted"/>
<dbReference type="Pfam" id="PF02985">
    <property type="entry name" value="HEAT"/>
    <property type="match status" value="1"/>
</dbReference>
<dbReference type="SUPFAM" id="SSF48371">
    <property type="entry name" value="ARM repeat"/>
    <property type="match status" value="2"/>
</dbReference>
<evidence type="ECO:0000256" key="7">
    <source>
        <dbReference type="ARBA" id="ARBA00022990"/>
    </source>
</evidence>
<dbReference type="OMA" id="PKRFVQE"/>
<dbReference type="PANTHER" id="PTHR10527">
    <property type="entry name" value="IMPORTIN BETA"/>
    <property type="match status" value="1"/>
</dbReference>
<evidence type="ECO:0000256" key="5">
    <source>
        <dbReference type="ARBA" id="ARBA00022737"/>
    </source>
</evidence>
<keyword evidence="3" id="KW-0813">Transport</keyword>
<evidence type="ECO:0000259" key="9">
    <source>
        <dbReference type="Pfam" id="PF25574"/>
    </source>
</evidence>
<comment type="subcellular location">
    <subcellularLocation>
        <location evidence="2">Cytoplasm</location>
    </subcellularLocation>
    <subcellularLocation>
        <location evidence="1">Nucleus</location>
    </subcellularLocation>
</comment>
<dbReference type="RefSeq" id="XP_027202049.1">
    <property type="nucleotide sequence ID" value="XM_027346248.1"/>
</dbReference>
<evidence type="ECO:0000256" key="4">
    <source>
        <dbReference type="ARBA" id="ARBA00022490"/>
    </source>
</evidence>
<dbReference type="GO" id="GO:0006606">
    <property type="term" value="P:protein import into nucleus"/>
    <property type="evidence" value="ECO:0007669"/>
    <property type="project" value="InterPro"/>
</dbReference>
<dbReference type="InterPro" id="IPR041653">
    <property type="entry name" value="Importin_rep_4"/>
</dbReference>
<dbReference type="KEGG" id="dpte:113796005"/>
<evidence type="ECO:0000256" key="2">
    <source>
        <dbReference type="ARBA" id="ARBA00004496"/>
    </source>
</evidence>
<feature type="domain" description="IPO4/5-like TPR repeats" evidence="10">
    <location>
        <begin position="102"/>
        <end position="258"/>
    </location>
</feature>
<keyword evidence="8" id="KW-0539">Nucleus</keyword>
<dbReference type="CTD" id="40581"/>
<protein>
    <submittedName>
        <fullName evidence="12">Importin-5-like</fullName>
    </submittedName>
</protein>
<dbReference type="InterPro" id="IPR011989">
    <property type="entry name" value="ARM-like"/>
</dbReference>
<evidence type="ECO:0000313" key="12">
    <source>
        <dbReference type="RefSeq" id="XP_027202049.1"/>
    </source>
</evidence>
<dbReference type="InterPro" id="IPR057672">
    <property type="entry name" value="TPR_IPO4/5"/>
</dbReference>
<dbReference type="Gene3D" id="1.25.10.10">
    <property type="entry name" value="Leucine-rich Repeat Variant"/>
    <property type="match status" value="1"/>
</dbReference>
<dbReference type="GO" id="GO:0005634">
    <property type="term" value="C:nucleus"/>
    <property type="evidence" value="ECO:0007669"/>
    <property type="project" value="UniProtKB-SubCell"/>
</dbReference>
<dbReference type="InterPro" id="IPR040122">
    <property type="entry name" value="Importin_beta"/>
</dbReference>
<dbReference type="OrthoDB" id="543373at2759"/>
<dbReference type="Proteomes" id="UP000515146">
    <property type="component" value="Unplaced"/>
</dbReference>
<keyword evidence="6" id="KW-0653">Protein transport</keyword>
<evidence type="ECO:0000256" key="1">
    <source>
        <dbReference type="ARBA" id="ARBA00004123"/>
    </source>
</evidence>
<feature type="domain" description="Importin subunit beta-1/Transportin-1-like TPR repeats" evidence="9">
    <location>
        <begin position="490"/>
        <end position="638"/>
    </location>
</feature>
<gene>
    <name evidence="12" type="primary">LOC113796005</name>
</gene>
<dbReference type="InParanoid" id="A0A6P6YBQ1"/>
<keyword evidence="5" id="KW-0677">Repeat</keyword>
<sequence length="1094" mass="125387">MDELNEFNQLLNNLLSTETEFRQKSEKIYEAIPLKDKIRLLFMAISDDTKSEETRHLAAILMRRILFKSTMEELSKDMDENYFKQLKESILALVQKDTISMMLRKKICDIISELVTKFIDDDGNNHWPELLNFMFTAANSSNLELKECSLIILNTYPNIFAKEQNKYLDFIKKMLLKCLMEESNEQVKLAALKATISFILGNSEDKTIIKIMSDTILPMLQITNAVIENDDNQPLLSLIELTEKCPQILRPNFNLLMEICMKIITNKDCSENLRHSAIELVVSFAENAAGTFRKRGSSYLIPLVSQFLMMMTDLEYDDGWSQREDDNDDEEDSNSDHIIGETALDRLACALGGKIVFPLAINIISQMLQNADWKQRYAALMAISALGEGCNKQMLPMLEQIVTAILPFIGDTHPRVRYAVCIAMGQMASDFAPIFQQQFHDKFIPNLLLLLDDNQNPRVQSNAAAAFVNFFEEAKQKIILPYLNVIVDKFEQVLKLKIDELMKNGNKKLVLEQIVISIASLADLTQELFINYYDRFMPYLKFIIENANHKDLRLLRGKAIECASLIGLAVGSEKFCNDASQIMNLLLRTQTGEVILEDDDPQLSYMITSWVRICKLLGPKFEPYLPMVMPQVLKTASTKIEMALIEGDVDSSCENNSDWKFFNLNDQQNFGIKVSCLEDKATACEMLVCYARELKHGFVNYLEETVLILVPALRYYLHDGVRTAAAQSLPFLLDCAKIRGDNYVYELWHYILPHLMYVLDQESESDVLAELLISLADCITTLGMNAFNEQQMEDLIKKLDFHFNEHFERSKERQEKRHDEDYDDGVEEILNDEDDDDVYILTKLVDVLHSLFVSYNEKFLPYFNHLFKHIINLAKPESPVSYQQWAICVIDDLIEFTGVKSIDYKDFYLPLLMNNLKNPHSELRQAAAYGIGVLAKHGGKTFEQFLADNIPTLVAIIQDSNSRNAENIYATENAISAVTKIIEFNGGMAGIDTLLPCWLSWLPIWEDEEEVIYVYSFLYQLLERNHPQILGVDNCNVPRIVSIILEVFARNVIEHTSELGQKLIAYIKFVNLDKSITNTFSAEQQQVLEQIANL</sequence>
<keyword evidence="4" id="KW-0963">Cytoplasm</keyword>
<reference evidence="12" key="1">
    <citation type="submission" date="2025-08" db="UniProtKB">
        <authorList>
            <consortium name="RefSeq"/>
        </authorList>
    </citation>
    <scope>IDENTIFICATION</scope>
    <source>
        <strain evidence="12">Airmid</strain>
    </source>
</reference>
<keyword evidence="7" id="KW-0007">Acetylation</keyword>
<dbReference type="Pfam" id="PF18829">
    <property type="entry name" value="Importin_rep_6"/>
    <property type="match status" value="1"/>
</dbReference>
<accession>A0A6P6YBQ1</accession>
<dbReference type="InterPro" id="IPR016024">
    <property type="entry name" value="ARM-type_fold"/>
</dbReference>
<dbReference type="Pfam" id="PF18808">
    <property type="entry name" value="Importin_rep_4"/>
    <property type="match status" value="1"/>
</dbReference>
<dbReference type="Pfam" id="PF13513">
    <property type="entry name" value="HEAT_EZ"/>
    <property type="match status" value="1"/>
</dbReference>
<name>A0A6P6YBQ1_DERPT</name>
<evidence type="ECO:0000313" key="11">
    <source>
        <dbReference type="Proteomes" id="UP000515146"/>
    </source>
</evidence>
<dbReference type="InterPro" id="IPR000357">
    <property type="entry name" value="HEAT"/>
</dbReference>